<proteinExistence type="predicted"/>
<comment type="caution">
    <text evidence="3">The sequence shown here is derived from an EMBL/GenBank/DDBJ whole genome shotgun (WGS) entry which is preliminary data.</text>
</comment>
<dbReference type="PANTHER" id="PTHR10953:SF102">
    <property type="entry name" value="ADENYLYLTRANSFERASE AND SULFURTRANSFERASE MOCS3"/>
    <property type="match status" value="1"/>
</dbReference>
<dbReference type="InterPro" id="IPR036873">
    <property type="entry name" value="Rhodanese-like_dom_sf"/>
</dbReference>
<dbReference type="RefSeq" id="WP_214346911.1">
    <property type="nucleotide sequence ID" value="NZ_JAHBOH010000001.1"/>
</dbReference>
<dbReference type="Pfam" id="PF00581">
    <property type="entry name" value="Rhodanese"/>
    <property type="match status" value="1"/>
</dbReference>
<dbReference type="PROSITE" id="PS50206">
    <property type="entry name" value="RHODANESE_3"/>
    <property type="match status" value="1"/>
</dbReference>
<evidence type="ECO:0000313" key="3">
    <source>
        <dbReference type="EMBL" id="MBT0993414.1"/>
    </source>
</evidence>
<dbReference type="SMART" id="SM00450">
    <property type="entry name" value="RHOD"/>
    <property type="match status" value="1"/>
</dbReference>
<feature type="domain" description="Rhodanese" evidence="2">
    <location>
        <begin position="310"/>
        <end position="393"/>
    </location>
</feature>
<dbReference type="GO" id="GO:0016779">
    <property type="term" value="F:nucleotidyltransferase activity"/>
    <property type="evidence" value="ECO:0007669"/>
    <property type="project" value="UniProtKB-KW"/>
</dbReference>
<dbReference type="Pfam" id="PF00899">
    <property type="entry name" value="ThiF"/>
    <property type="match status" value="1"/>
</dbReference>
<dbReference type="Proteomes" id="UP000722125">
    <property type="component" value="Unassembled WGS sequence"/>
</dbReference>
<dbReference type="Gene3D" id="3.40.50.720">
    <property type="entry name" value="NAD(P)-binding Rossmann-like Domain"/>
    <property type="match status" value="1"/>
</dbReference>
<dbReference type="PANTHER" id="PTHR10953">
    <property type="entry name" value="UBIQUITIN-ACTIVATING ENZYME E1"/>
    <property type="match status" value="1"/>
</dbReference>
<dbReference type="InterPro" id="IPR000594">
    <property type="entry name" value="ThiF_NAD_FAD-bd"/>
</dbReference>
<feature type="region of interest" description="Disordered" evidence="1">
    <location>
        <begin position="252"/>
        <end position="287"/>
    </location>
</feature>
<keyword evidence="3" id="KW-0808">Transferase</keyword>
<dbReference type="InterPro" id="IPR035985">
    <property type="entry name" value="Ubiquitin-activating_enz"/>
</dbReference>
<reference evidence="3 4" key="1">
    <citation type="submission" date="2021-05" db="EMBL/GenBank/DDBJ databases">
        <title>Description of Cellulomonas sp. DKR-3 sp. nov.</title>
        <authorList>
            <person name="Dahal R.H."/>
            <person name="Chaudhary D.K."/>
        </authorList>
    </citation>
    <scope>NUCLEOTIDE SEQUENCE [LARGE SCALE GENOMIC DNA]</scope>
    <source>
        <strain evidence="3 4">DKR-3</strain>
    </source>
</reference>
<evidence type="ECO:0000313" key="4">
    <source>
        <dbReference type="Proteomes" id="UP000722125"/>
    </source>
</evidence>
<dbReference type="EMBL" id="JAHBOH010000001">
    <property type="protein sequence ID" value="MBT0993414.1"/>
    <property type="molecule type" value="Genomic_DNA"/>
</dbReference>
<keyword evidence="4" id="KW-1185">Reference proteome</keyword>
<dbReference type="SUPFAM" id="SSF69572">
    <property type="entry name" value="Activating enzymes of the ubiquitin-like proteins"/>
    <property type="match status" value="1"/>
</dbReference>
<sequence>MGTAPLVEAVGELSDEQVARGARHLLLPGIGLLGQRRLRAARVCVLGAGGLGAPVLQYLAAAGVGTIGIVDDDEVDLSNLQRQVVHGSSDVGRLKVDSARDAVLELDPSIVVVTHATRLTGENVRELLTDYDVVVDGTDNFPTRYLVSDAAAELGIPVVWGSVLRFDAQVSVFWSAAPGGGVTLRDLFPREPGPDEVPSCAEAGVLGALCGQVGSVMATEVVKLVCGVGEPLLGRVLVLDALRARWSEIPLHPASSHSRPRQHSPSAGRAGAGAPSPRGGARGAAPATAGIPQVTADELAARLTDPDDLVVLVDVREPHEIAAAAIPGSVAVPLASILDGSALRTGPLSGLVGPVVVHCHTGGRSQAAAEVLRAAGVDAANLTGGIVAWSARP</sequence>
<keyword evidence="3" id="KW-0548">Nucleotidyltransferase</keyword>
<organism evidence="3 4">
    <name type="scientific">Cellulomonas fulva</name>
    <dbReference type="NCBI Taxonomy" id="2835530"/>
    <lineage>
        <taxon>Bacteria</taxon>
        <taxon>Bacillati</taxon>
        <taxon>Actinomycetota</taxon>
        <taxon>Actinomycetes</taxon>
        <taxon>Micrococcales</taxon>
        <taxon>Cellulomonadaceae</taxon>
        <taxon>Cellulomonas</taxon>
    </lineage>
</organism>
<accession>A0ABS5TWD0</accession>
<evidence type="ECO:0000256" key="1">
    <source>
        <dbReference type="SAM" id="MobiDB-lite"/>
    </source>
</evidence>
<protein>
    <submittedName>
        <fullName evidence="3">ThiF family adenylyltransferase</fullName>
    </submittedName>
</protein>
<dbReference type="Gene3D" id="3.40.250.10">
    <property type="entry name" value="Rhodanese-like domain"/>
    <property type="match status" value="1"/>
</dbReference>
<dbReference type="InterPro" id="IPR045886">
    <property type="entry name" value="ThiF/MoeB/HesA"/>
</dbReference>
<dbReference type="CDD" id="cd00757">
    <property type="entry name" value="ThiF_MoeB_HesA_family"/>
    <property type="match status" value="1"/>
</dbReference>
<dbReference type="CDD" id="cd00158">
    <property type="entry name" value="RHOD"/>
    <property type="match status" value="1"/>
</dbReference>
<evidence type="ECO:0000259" key="2">
    <source>
        <dbReference type="PROSITE" id="PS50206"/>
    </source>
</evidence>
<dbReference type="InterPro" id="IPR001763">
    <property type="entry name" value="Rhodanese-like_dom"/>
</dbReference>
<name>A0ABS5TWD0_9CELL</name>
<dbReference type="SUPFAM" id="SSF52821">
    <property type="entry name" value="Rhodanese/Cell cycle control phosphatase"/>
    <property type="match status" value="1"/>
</dbReference>
<gene>
    <name evidence="3" type="ORF">KIN34_03825</name>
</gene>